<feature type="non-terminal residue" evidence="1">
    <location>
        <position position="1"/>
    </location>
</feature>
<evidence type="ECO:0008006" key="3">
    <source>
        <dbReference type="Google" id="ProtNLM"/>
    </source>
</evidence>
<dbReference type="Proteomes" id="UP000189818">
    <property type="component" value="Unassembled WGS sequence"/>
</dbReference>
<keyword evidence="2" id="KW-1185">Reference proteome</keyword>
<dbReference type="AlphaFoldDB" id="A0A1T5G9M5"/>
<accession>A0A1T5G9M5</accession>
<evidence type="ECO:0000313" key="1">
    <source>
        <dbReference type="EMBL" id="SKC05075.1"/>
    </source>
</evidence>
<reference evidence="2" key="1">
    <citation type="submission" date="2017-02" db="EMBL/GenBank/DDBJ databases">
        <authorList>
            <person name="Varghese N."/>
            <person name="Submissions S."/>
        </authorList>
    </citation>
    <scope>NUCLEOTIDE SEQUENCE [LARGE SCALE GENOMIC DNA]</scope>
    <source>
        <strain evidence="2">UM2</strain>
    </source>
</reference>
<sequence length="39" mass="4112">DAVLCVGGSWIVPPGKPDTAEITRRARAAAKLTSYRGAR</sequence>
<protein>
    <recommendedName>
        <fullName evidence="3">4-hydroxy-2-oxoglutarate aldolase</fullName>
    </recommendedName>
</protein>
<dbReference type="EMBL" id="FUYM01000013">
    <property type="protein sequence ID" value="SKC05075.1"/>
    <property type="molecule type" value="Genomic_DNA"/>
</dbReference>
<evidence type="ECO:0000313" key="2">
    <source>
        <dbReference type="Proteomes" id="UP000189818"/>
    </source>
</evidence>
<organism evidence="1 2">
    <name type="scientific">Rhizorhabdus histidinilytica</name>
    <dbReference type="NCBI Taxonomy" id="439228"/>
    <lineage>
        <taxon>Bacteria</taxon>
        <taxon>Pseudomonadati</taxon>
        <taxon>Pseudomonadota</taxon>
        <taxon>Alphaproteobacteria</taxon>
        <taxon>Sphingomonadales</taxon>
        <taxon>Sphingomonadaceae</taxon>
        <taxon>Rhizorhabdus</taxon>
    </lineage>
</organism>
<dbReference type="STRING" id="439228.SAMN06295920_1131"/>
<name>A0A1T5G9M5_9SPHN</name>
<proteinExistence type="predicted"/>
<gene>
    <name evidence="1" type="ORF">SAMN06295920_1131</name>
</gene>